<proteinExistence type="inferred from homology"/>
<organism evidence="5 6">
    <name type="scientific">Roseibium aestuarii</name>
    <dbReference type="NCBI Taxonomy" id="2600299"/>
    <lineage>
        <taxon>Bacteria</taxon>
        <taxon>Pseudomonadati</taxon>
        <taxon>Pseudomonadota</taxon>
        <taxon>Alphaproteobacteria</taxon>
        <taxon>Hyphomicrobiales</taxon>
        <taxon>Stappiaceae</taxon>
        <taxon>Roseibium</taxon>
    </lineage>
</organism>
<dbReference type="Proteomes" id="UP001597327">
    <property type="component" value="Unassembled WGS sequence"/>
</dbReference>
<evidence type="ECO:0000256" key="2">
    <source>
        <dbReference type="ARBA" id="ARBA00023315"/>
    </source>
</evidence>
<evidence type="ECO:0000256" key="1">
    <source>
        <dbReference type="ARBA" id="ARBA00022679"/>
    </source>
</evidence>
<dbReference type="EC" id="2.3.-.-" evidence="5"/>
<comment type="caution">
    <text evidence="5">The sequence shown here is derived from an EMBL/GenBank/DDBJ whole genome shotgun (WGS) entry which is preliminary data.</text>
</comment>
<evidence type="ECO:0000313" key="5">
    <source>
        <dbReference type="EMBL" id="MFD1695642.1"/>
    </source>
</evidence>
<gene>
    <name evidence="5" type="ORF">ACFSC7_08950</name>
</gene>
<dbReference type="InterPro" id="IPR051531">
    <property type="entry name" value="N-acetyltransferase"/>
</dbReference>
<sequence>MSLAPIRTERLELRPVGVSDLDRIATLCGNRAVARMLLRVPHPYDREAGRDYLEWCEAEALAWPASDEVAFAIDHEGLLIGVVSIRDLQKVPVIGYWLGEPYWNRGFMSEAVRAALSWLFARTSHQDVRSAALIENIGSLNVLKKNGFRQTGHGRAMSLILGRIVEDVHLQLTRQDFEAARSE</sequence>
<dbReference type="Gene3D" id="3.40.630.30">
    <property type="match status" value="1"/>
</dbReference>
<evidence type="ECO:0000259" key="4">
    <source>
        <dbReference type="PROSITE" id="PS51186"/>
    </source>
</evidence>
<dbReference type="SUPFAM" id="SSF55729">
    <property type="entry name" value="Acyl-CoA N-acyltransferases (Nat)"/>
    <property type="match status" value="1"/>
</dbReference>
<dbReference type="RefSeq" id="WP_149890647.1">
    <property type="nucleotide sequence ID" value="NZ_JBHUFA010000001.1"/>
</dbReference>
<accession>A0ABW4JUZ9</accession>
<dbReference type="PANTHER" id="PTHR43792">
    <property type="entry name" value="GNAT FAMILY, PUTATIVE (AFU_ORTHOLOGUE AFUA_3G00765)-RELATED-RELATED"/>
    <property type="match status" value="1"/>
</dbReference>
<evidence type="ECO:0000313" key="6">
    <source>
        <dbReference type="Proteomes" id="UP001597327"/>
    </source>
</evidence>
<dbReference type="Pfam" id="PF13302">
    <property type="entry name" value="Acetyltransf_3"/>
    <property type="match status" value="1"/>
</dbReference>
<reference evidence="6" key="1">
    <citation type="journal article" date="2019" name="Int. J. Syst. Evol. Microbiol.">
        <title>The Global Catalogue of Microorganisms (GCM) 10K type strain sequencing project: providing services to taxonomists for standard genome sequencing and annotation.</title>
        <authorList>
            <consortium name="The Broad Institute Genomics Platform"/>
            <consortium name="The Broad Institute Genome Sequencing Center for Infectious Disease"/>
            <person name="Wu L."/>
            <person name="Ma J."/>
        </authorList>
    </citation>
    <scope>NUCLEOTIDE SEQUENCE [LARGE SCALE GENOMIC DNA]</scope>
    <source>
        <strain evidence="6">JCM 3369</strain>
    </source>
</reference>
<dbReference type="PANTHER" id="PTHR43792:SF8">
    <property type="entry name" value="[RIBOSOMAL PROTEIN US5]-ALANINE N-ACETYLTRANSFERASE"/>
    <property type="match status" value="1"/>
</dbReference>
<comment type="similarity">
    <text evidence="3">Belongs to the acetyltransferase family. RimJ subfamily.</text>
</comment>
<keyword evidence="2 5" id="KW-0012">Acyltransferase</keyword>
<dbReference type="PROSITE" id="PS51186">
    <property type="entry name" value="GNAT"/>
    <property type="match status" value="1"/>
</dbReference>
<dbReference type="EMBL" id="JBHUFA010000001">
    <property type="protein sequence ID" value="MFD1695642.1"/>
    <property type="molecule type" value="Genomic_DNA"/>
</dbReference>
<dbReference type="InterPro" id="IPR000182">
    <property type="entry name" value="GNAT_dom"/>
</dbReference>
<dbReference type="InterPro" id="IPR016181">
    <property type="entry name" value="Acyl_CoA_acyltransferase"/>
</dbReference>
<dbReference type="GO" id="GO:0016746">
    <property type="term" value="F:acyltransferase activity"/>
    <property type="evidence" value="ECO:0007669"/>
    <property type="project" value="UniProtKB-KW"/>
</dbReference>
<keyword evidence="6" id="KW-1185">Reference proteome</keyword>
<feature type="domain" description="N-acetyltransferase" evidence="4">
    <location>
        <begin position="11"/>
        <end position="175"/>
    </location>
</feature>
<name>A0ABW4JUZ9_9HYPH</name>
<protein>
    <submittedName>
        <fullName evidence="5">GNAT family N-acetyltransferase</fullName>
        <ecNumber evidence="5">2.3.-.-</ecNumber>
    </submittedName>
</protein>
<keyword evidence="1 5" id="KW-0808">Transferase</keyword>
<evidence type="ECO:0000256" key="3">
    <source>
        <dbReference type="ARBA" id="ARBA00038502"/>
    </source>
</evidence>